<evidence type="ECO:0000256" key="1">
    <source>
        <dbReference type="ARBA" id="ARBA00006027"/>
    </source>
</evidence>
<feature type="domain" description="Pectinesterase inhibitor" evidence="10">
    <location>
        <begin position="58"/>
        <end position="217"/>
    </location>
</feature>
<evidence type="ECO:0000256" key="7">
    <source>
        <dbReference type="PROSITE-ProRule" id="PRU10040"/>
    </source>
</evidence>
<dbReference type="GO" id="GO:0004857">
    <property type="term" value="F:enzyme inhibitor activity"/>
    <property type="evidence" value="ECO:0007669"/>
    <property type="project" value="InterPro"/>
</dbReference>
<keyword evidence="6" id="KW-0325">Glycoprotein</keyword>
<evidence type="ECO:0000256" key="8">
    <source>
        <dbReference type="RuleBase" id="RU000589"/>
    </source>
</evidence>
<evidence type="ECO:0000256" key="3">
    <source>
        <dbReference type="ARBA" id="ARBA00013229"/>
    </source>
</evidence>
<evidence type="ECO:0000256" key="5">
    <source>
        <dbReference type="ARBA" id="ARBA00023157"/>
    </source>
</evidence>
<dbReference type="Pfam" id="PF04043">
    <property type="entry name" value="PMEI"/>
    <property type="match status" value="1"/>
</dbReference>
<comment type="pathway">
    <text evidence="8">Glycan metabolism; pectin degradation; 2-dehydro-3-deoxy-D-gluconate from pectin: step 1/5.</text>
</comment>
<dbReference type="Pfam" id="PF01095">
    <property type="entry name" value="Pectinesterase"/>
    <property type="match status" value="2"/>
</dbReference>
<name>A0A8X8DHN2_POPTO</name>
<dbReference type="FunFam" id="1.20.140.40:FF:000010">
    <property type="entry name" value="Pectinesterase"/>
    <property type="match status" value="1"/>
</dbReference>
<dbReference type="NCBIfam" id="TIGR01614">
    <property type="entry name" value="PME_inhib"/>
    <property type="match status" value="1"/>
</dbReference>
<evidence type="ECO:0000256" key="9">
    <source>
        <dbReference type="SAM" id="Phobius"/>
    </source>
</evidence>
<comment type="similarity">
    <text evidence="1">In the N-terminal section; belongs to the PMEI family.</text>
</comment>
<feature type="active site" evidence="7">
    <location>
        <position position="490"/>
    </location>
</feature>
<comment type="caution">
    <text evidence="11">The sequence shown here is derived from an EMBL/GenBank/DDBJ whole genome shotgun (WGS) entry which is preliminary data.</text>
</comment>
<dbReference type="AlphaFoldDB" id="A0A8X8DHN2"/>
<keyword evidence="12" id="KW-1185">Reference proteome</keyword>
<dbReference type="GO" id="GO:0042545">
    <property type="term" value="P:cell wall modification"/>
    <property type="evidence" value="ECO:0007669"/>
    <property type="project" value="UniProtKB-UniRule"/>
</dbReference>
<dbReference type="OrthoDB" id="2019149at2759"/>
<dbReference type="EMBL" id="JAAWWB010000001">
    <property type="protein sequence ID" value="KAG6792189.1"/>
    <property type="molecule type" value="Genomic_DNA"/>
</dbReference>
<keyword evidence="5" id="KW-1015">Disulfide bond</keyword>
<evidence type="ECO:0000256" key="2">
    <source>
        <dbReference type="ARBA" id="ARBA00007786"/>
    </source>
</evidence>
<keyword evidence="9" id="KW-0472">Membrane</keyword>
<dbReference type="PANTHER" id="PTHR31707">
    <property type="entry name" value="PECTINESTERASE"/>
    <property type="match status" value="1"/>
</dbReference>
<dbReference type="GO" id="GO:0045490">
    <property type="term" value="P:pectin catabolic process"/>
    <property type="evidence" value="ECO:0007669"/>
    <property type="project" value="UniProtKB-UniRule"/>
</dbReference>
<dbReference type="InterPro" id="IPR033131">
    <property type="entry name" value="Pectinesterase_Asp_AS"/>
</dbReference>
<dbReference type="GO" id="GO:0030599">
    <property type="term" value="F:pectinesterase activity"/>
    <property type="evidence" value="ECO:0007669"/>
    <property type="project" value="UniProtKB-UniRule"/>
</dbReference>
<evidence type="ECO:0000259" key="10">
    <source>
        <dbReference type="SMART" id="SM00856"/>
    </source>
</evidence>
<dbReference type="CDD" id="cd15798">
    <property type="entry name" value="PMEI-like_3"/>
    <property type="match status" value="1"/>
</dbReference>
<keyword evidence="9" id="KW-0812">Transmembrane</keyword>
<dbReference type="InterPro" id="IPR000070">
    <property type="entry name" value="Pectinesterase_cat"/>
</dbReference>
<reference evidence="11" key="1">
    <citation type="journal article" date="2020" name="bioRxiv">
        <title>Hybrid origin of Populus tomentosa Carr. identified through genome sequencing and phylogenomic analysis.</title>
        <authorList>
            <person name="An X."/>
            <person name="Gao K."/>
            <person name="Chen Z."/>
            <person name="Li J."/>
            <person name="Yang X."/>
            <person name="Yang X."/>
            <person name="Zhou J."/>
            <person name="Guo T."/>
            <person name="Zhao T."/>
            <person name="Huang S."/>
            <person name="Miao D."/>
            <person name="Khan W.U."/>
            <person name="Rao P."/>
            <person name="Ye M."/>
            <person name="Lei B."/>
            <person name="Liao W."/>
            <person name="Wang J."/>
            <person name="Ji L."/>
            <person name="Li Y."/>
            <person name="Guo B."/>
            <person name="Mustafa N.S."/>
            <person name="Li S."/>
            <person name="Yun Q."/>
            <person name="Keller S.R."/>
            <person name="Mao J."/>
            <person name="Zhang R."/>
            <person name="Strauss S.H."/>
        </authorList>
    </citation>
    <scope>NUCLEOTIDE SEQUENCE</scope>
    <source>
        <strain evidence="11">GM15</strain>
        <tissue evidence="11">Leaf</tissue>
    </source>
</reference>
<evidence type="ECO:0000256" key="6">
    <source>
        <dbReference type="ARBA" id="ARBA00023180"/>
    </source>
</evidence>
<keyword evidence="8" id="KW-0063">Aspartyl esterase</keyword>
<keyword evidence="9" id="KW-1133">Transmembrane helix</keyword>
<proteinExistence type="inferred from homology"/>
<keyword evidence="4 8" id="KW-0378">Hydrolase</keyword>
<evidence type="ECO:0000313" key="12">
    <source>
        <dbReference type="Proteomes" id="UP000886885"/>
    </source>
</evidence>
<dbReference type="EC" id="3.1.1.11" evidence="3 8"/>
<dbReference type="Proteomes" id="UP000886885">
    <property type="component" value="Chromosome 1A"/>
</dbReference>
<dbReference type="PROSITE" id="PS00503">
    <property type="entry name" value="PECTINESTERASE_2"/>
    <property type="match status" value="1"/>
</dbReference>
<protein>
    <recommendedName>
        <fullName evidence="3 8">Pectinesterase</fullName>
        <ecNumber evidence="3 8">3.1.1.11</ecNumber>
    </recommendedName>
</protein>
<feature type="transmembrane region" description="Helical" evidence="9">
    <location>
        <begin position="27"/>
        <end position="48"/>
    </location>
</feature>
<accession>A0A8X8DHN2</accession>
<gene>
    <name evidence="11" type="ORF">POTOM_001332</name>
</gene>
<evidence type="ECO:0000256" key="4">
    <source>
        <dbReference type="ARBA" id="ARBA00022801"/>
    </source>
</evidence>
<dbReference type="InterPro" id="IPR006501">
    <property type="entry name" value="Pectinesterase_inhib_dom"/>
</dbReference>
<evidence type="ECO:0000313" key="11">
    <source>
        <dbReference type="EMBL" id="KAG6792189.1"/>
    </source>
</evidence>
<sequence length="652" mass="70855">MAQDKHGLTGVSDSGNHISILKKNKRLLLASFAALFLVATIAAVVAGVNSHKNGENEGAHAVLKSACSSTLYPELCYSAIATVPGVTANLASLKDVIELSINLTTKTVQQNYFTVEKLIAKTKLTKREKTALHDCLETIDETLDELHEAQVDISGYPNKKSLKEQADNLKTLLSSAITNQETCLDGFSHDGADKKVRKALMKGQTHVEKMCSNALAMIKNMTDTDIANELQSTNRKLKEEKEGNERVWPEWMSVADRRLLQSSSVTPNVVVTADGSGDHKTVSEAVAAAPKKSSKRYIIQIKAGVYRENVEVPKDKHNIMFLGDGRKTTIITASRNVVNGSTTFKSATVADFSKRVNEAAESIDHVLLEAHGLVLKSLDSEMLASWSVLDLVFFLSLLIFACCLDVEHVAGILTSQDFLNIAAAVGQGFLARGVTFENTAGPSMHQAVALRVGSDLSAFYECDMLAYQDTLYVHSNRQFFINCFVAGTVDFIFGNAAAVFQDCDIHARRPNSGQKNMVTAQGRTDPNQNTGIVIQKSRIGATSDLLPVQSSFPTYLGRPWKEYSRTVIMQSSITDVIQPAGWHEWSGSFALSTLFYAEYQNSGAGAGTSSRVTWEGYKVITSATEAQAFAPGNFIAGSSWLGSTFFPFSLGL</sequence>
<comment type="catalytic activity">
    <reaction evidence="8">
        <text>[(1-&gt;4)-alpha-D-galacturonosyl methyl ester](n) + n H2O = [(1-&gt;4)-alpha-D-galacturonosyl](n) + n methanol + n H(+)</text>
        <dbReference type="Rhea" id="RHEA:22380"/>
        <dbReference type="Rhea" id="RHEA-COMP:14570"/>
        <dbReference type="Rhea" id="RHEA-COMP:14573"/>
        <dbReference type="ChEBI" id="CHEBI:15377"/>
        <dbReference type="ChEBI" id="CHEBI:15378"/>
        <dbReference type="ChEBI" id="CHEBI:17790"/>
        <dbReference type="ChEBI" id="CHEBI:140522"/>
        <dbReference type="ChEBI" id="CHEBI:140523"/>
        <dbReference type="EC" id="3.1.1.11"/>
    </reaction>
</comment>
<dbReference type="SMART" id="SM00856">
    <property type="entry name" value="PMEI"/>
    <property type="match status" value="1"/>
</dbReference>
<comment type="similarity">
    <text evidence="2">In the C-terminal section; belongs to the pectinesterase family.</text>
</comment>
<organism evidence="11 12">
    <name type="scientific">Populus tomentosa</name>
    <name type="common">Chinese white poplar</name>
    <dbReference type="NCBI Taxonomy" id="118781"/>
    <lineage>
        <taxon>Eukaryota</taxon>
        <taxon>Viridiplantae</taxon>
        <taxon>Streptophyta</taxon>
        <taxon>Embryophyta</taxon>
        <taxon>Tracheophyta</taxon>
        <taxon>Spermatophyta</taxon>
        <taxon>Magnoliopsida</taxon>
        <taxon>eudicotyledons</taxon>
        <taxon>Gunneridae</taxon>
        <taxon>Pentapetalae</taxon>
        <taxon>rosids</taxon>
        <taxon>fabids</taxon>
        <taxon>Malpighiales</taxon>
        <taxon>Salicaceae</taxon>
        <taxon>Saliceae</taxon>
        <taxon>Populus</taxon>
    </lineage>
</organism>